<name>A0A1N7AFQ9_9RHOO</name>
<evidence type="ECO:0000256" key="2">
    <source>
        <dbReference type="ARBA" id="ARBA00006442"/>
    </source>
</evidence>
<gene>
    <name evidence="6" type="ORF">SAMN05421829_11432</name>
</gene>
<dbReference type="Pfam" id="PF07992">
    <property type="entry name" value="Pyr_redox_2"/>
    <property type="match status" value="1"/>
</dbReference>
<dbReference type="PRINTS" id="PR00411">
    <property type="entry name" value="PNDRDTASEI"/>
</dbReference>
<dbReference type="InterPro" id="IPR036188">
    <property type="entry name" value="FAD/NAD-bd_sf"/>
</dbReference>
<evidence type="ECO:0000256" key="4">
    <source>
        <dbReference type="ARBA" id="ARBA00022827"/>
    </source>
</evidence>
<dbReference type="PANTHER" id="PTHR43429">
    <property type="entry name" value="PYRIDINE NUCLEOTIDE-DISULFIDE OXIDOREDUCTASE DOMAIN-CONTAINING"/>
    <property type="match status" value="1"/>
</dbReference>
<comment type="cofactor">
    <cofactor evidence="1">
        <name>FAD</name>
        <dbReference type="ChEBI" id="CHEBI:57692"/>
    </cofactor>
</comment>
<reference evidence="7" key="1">
    <citation type="submission" date="2017-01" db="EMBL/GenBank/DDBJ databases">
        <authorList>
            <person name="Varghese N."/>
            <person name="Submissions S."/>
        </authorList>
    </citation>
    <scope>NUCLEOTIDE SEQUENCE [LARGE SCALE GENOMIC DNA]</scope>
    <source>
        <strain evidence="7">ATCC 51758</strain>
    </source>
</reference>
<dbReference type="Proteomes" id="UP000186819">
    <property type="component" value="Unassembled WGS sequence"/>
</dbReference>
<dbReference type="AlphaFoldDB" id="A0A1N7AFQ9"/>
<keyword evidence="7" id="KW-1185">Reference proteome</keyword>
<evidence type="ECO:0000256" key="1">
    <source>
        <dbReference type="ARBA" id="ARBA00001974"/>
    </source>
</evidence>
<dbReference type="STRING" id="34027.SAMN05421829_11432"/>
<dbReference type="InterPro" id="IPR023753">
    <property type="entry name" value="FAD/NAD-binding_dom"/>
</dbReference>
<dbReference type="Gene3D" id="3.50.50.60">
    <property type="entry name" value="FAD/NAD(P)-binding domain"/>
    <property type="match status" value="2"/>
</dbReference>
<dbReference type="PRINTS" id="PR00368">
    <property type="entry name" value="FADPNR"/>
</dbReference>
<feature type="domain" description="FAD/NAD(P)-binding" evidence="5">
    <location>
        <begin position="9"/>
        <end position="285"/>
    </location>
</feature>
<comment type="similarity">
    <text evidence="2">Belongs to the FAD-dependent oxidoreductase family.</text>
</comment>
<dbReference type="EMBL" id="FTMD01000014">
    <property type="protein sequence ID" value="SIR37823.1"/>
    <property type="molecule type" value="Genomic_DNA"/>
</dbReference>
<evidence type="ECO:0000313" key="6">
    <source>
        <dbReference type="EMBL" id="SIR37823.1"/>
    </source>
</evidence>
<dbReference type="InterPro" id="IPR054806">
    <property type="entry name" value="PadH"/>
</dbReference>
<dbReference type="PANTHER" id="PTHR43429:SF3">
    <property type="entry name" value="NITRITE REDUCTASE [NAD(P)H]"/>
    <property type="match status" value="1"/>
</dbReference>
<dbReference type="GO" id="GO:0016491">
    <property type="term" value="F:oxidoreductase activity"/>
    <property type="evidence" value="ECO:0007669"/>
    <property type="project" value="InterPro"/>
</dbReference>
<evidence type="ECO:0000256" key="3">
    <source>
        <dbReference type="ARBA" id="ARBA00022630"/>
    </source>
</evidence>
<dbReference type="SUPFAM" id="SSF51905">
    <property type="entry name" value="FAD/NAD(P)-binding domain"/>
    <property type="match status" value="1"/>
</dbReference>
<evidence type="ECO:0000313" key="7">
    <source>
        <dbReference type="Proteomes" id="UP000186819"/>
    </source>
</evidence>
<proteinExistence type="inferred from homology"/>
<keyword evidence="3" id="KW-0285">Flavoprotein</keyword>
<dbReference type="NCBIfam" id="NF045765">
    <property type="entry name" value="PhenlGlyoxDHPadH"/>
    <property type="match status" value="1"/>
</dbReference>
<keyword evidence="4" id="KW-0274">FAD</keyword>
<organism evidence="6 7">
    <name type="scientific">Aromatoleum tolulyticum</name>
    <dbReference type="NCBI Taxonomy" id="34027"/>
    <lineage>
        <taxon>Bacteria</taxon>
        <taxon>Pseudomonadati</taxon>
        <taxon>Pseudomonadota</taxon>
        <taxon>Betaproteobacteria</taxon>
        <taxon>Rhodocyclales</taxon>
        <taxon>Rhodocyclaceae</taxon>
        <taxon>Aromatoleum</taxon>
    </lineage>
</organism>
<protein>
    <submittedName>
        <fullName evidence="6">Phenylglyoxylate:acceptor oxidoreductase PadH subunit</fullName>
    </submittedName>
</protein>
<dbReference type="RefSeq" id="WP_076603609.1">
    <property type="nucleotide sequence ID" value="NZ_FTMD01000014.1"/>
</dbReference>
<evidence type="ECO:0000259" key="5">
    <source>
        <dbReference type="Pfam" id="PF07992"/>
    </source>
</evidence>
<dbReference type="InterPro" id="IPR050260">
    <property type="entry name" value="FAD-bd_OxRdtase"/>
</dbReference>
<sequence length="422" mass="44904">MDRAIEHTKYLIAGSSHAALEAINAIRMHDPEGSLTVVTRDSHLPYSPTVLPYVVSGKSAPARIFLRDEDFFARNKVSYRPESALKVLHADENTAELADGSSIVYEKLLLATGASPAIPPIPGIDTVSFHVLRTLDDALKLRGAIGASKQAVVLGAGLVGMHAAENLVKAGASVTIVEMSDQLTSGYFDKVAADMIEQAFRDAGAKIMTGSRVVRLEPTAAGAKLTLENGTTLEADLLLVATGVKPEMAYLNGSGVEHQQGIVVDDRMQTTVANVWAAGDCAQARGFFTGTPMMNAILPDATIQGRVAGMAMAGDPGIQDYAGGVPLNTYHFFGRHAISVGSSKVPEGGEVVTRFDEQTGRYLKAIFGADGCLSGIFGVNEFFDGGVMAQLILRRIDLTALRERFVANPLAVGREIMSQTWR</sequence>
<accession>A0A1N7AFQ9</accession>